<dbReference type="CDD" id="cd00009">
    <property type="entry name" value="AAA"/>
    <property type="match status" value="1"/>
</dbReference>
<dbReference type="SUPFAM" id="SSF52540">
    <property type="entry name" value="P-loop containing nucleoside triphosphate hydrolases"/>
    <property type="match status" value="1"/>
</dbReference>
<dbReference type="PRINTS" id="PR01590">
    <property type="entry name" value="HTHFIS"/>
</dbReference>
<keyword evidence="4" id="KW-0804">Transcription</keyword>
<evidence type="ECO:0000313" key="7">
    <source>
        <dbReference type="Proteomes" id="UP000321083"/>
    </source>
</evidence>
<dbReference type="InterPro" id="IPR058031">
    <property type="entry name" value="AAA_lid_NorR"/>
</dbReference>
<dbReference type="PANTHER" id="PTHR32071">
    <property type="entry name" value="TRANSCRIPTIONAL REGULATORY PROTEIN"/>
    <property type="match status" value="1"/>
</dbReference>
<dbReference type="Pfam" id="PF25601">
    <property type="entry name" value="AAA_lid_14"/>
    <property type="match status" value="1"/>
</dbReference>
<dbReference type="InterPro" id="IPR027417">
    <property type="entry name" value="P-loop_NTPase"/>
</dbReference>
<keyword evidence="1" id="KW-0547">Nucleotide-binding</keyword>
<dbReference type="Gene3D" id="3.40.50.300">
    <property type="entry name" value="P-loop containing nucleotide triphosphate hydrolases"/>
    <property type="match status" value="1"/>
</dbReference>
<keyword evidence="7" id="KW-1185">Reference proteome</keyword>
<dbReference type="GO" id="GO:0043565">
    <property type="term" value="F:sequence-specific DNA binding"/>
    <property type="evidence" value="ECO:0007669"/>
    <property type="project" value="InterPro"/>
</dbReference>
<proteinExistence type="predicted"/>
<dbReference type="PROSITE" id="PS00688">
    <property type="entry name" value="SIGMA54_INTERACT_3"/>
    <property type="match status" value="1"/>
</dbReference>
<dbReference type="InterPro" id="IPR002197">
    <property type="entry name" value="HTH_Fis"/>
</dbReference>
<feature type="non-terminal residue" evidence="6">
    <location>
        <position position="1"/>
    </location>
</feature>
<keyword evidence="2" id="KW-0067">ATP-binding</keyword>
<dbReference type="EMBL" id="SRHE01000727">
    <property type="protein sequence ID" value="TWW08321.1"/>
    <property type="molecule type" value="Genomic_DNA"/>
</dbReference>
<dbReference type="Pfam" id="PF02954">
    <property type="entry name" value="HTH_8"/>
    <property type="match status" value="1"/>
</dbReference>
<dbReference type="GO" id="GO:0006355">
    <property type="term" value="P:regulation of DNA-templated transcription"/>
    <property type="evidence" value="ECO:0007669"/>
    <property type="project" value="InterPro"/>
</dbReference>
<dbReference type="SUPFAM" id="SSF46689">
    <property type="entry name" value="Homeodomain-like"/>
    <property type="match status" value="1"/>
</dbReference>
<evidence type="ECO:0000313" key="6">
    <source>
        <dbReference type="EMBL" id="TWW08321.1"/>
    </source>
</evidence>
<reference evidence="6 7" key="2">
    <citation type="submission" date="2019-08" db="EMBL/GenBank/DDBJ databases">
        <authorList>
            <person name="Henke P."/>
        </authorList>
    </citation>
    <scope>NUCLEOTIDE SEQUENCE [LARGE SCALE GENOMIC DNA]</scope>
    <source>
        <strain evidence="6">Phe10_nw2017</strain>
    </source>
</reference>
<dbReference type="Proteomes" id="UP000321083">
    <property type="component" value="Unassembled WGS sequence"/>
</dbReference>
<dbReference type="Pfam" id="PF00158">
    <property type="entry name" value="Sigma54_activat"/>
    <property type="match status" value="1"/>
</dbReference>
<evidence type="ECO:0000259" key="5">
    <source>
        <dbReference type="PROSITE" id="PS50045"/>
    </source>
</evidence>
<dbReference type="Gene3D" id="1.10.10.60">
    <property type="entry name" value="Homeodomain-like"/>
    <property type="match status" value="1"/>
</dbReference>
<dbReference type="InterPro" id="IPR009057">
    <property type="entry name" value="Homeodomain-like_sf"/>
</dbReference>
<dbReference type="PANTHER" id="PTHR32071:SF122">
    <property type="entry name" value="SIGMA FACTOR"/>
    <property type="match status" value="1"/>
</dbReference>
<name>A0A5C6M5P3_9PLAN</name>
<evidence type="ECO:0000256" key="3">
    <source>
        <dbReference type="ARBA" id="ARBA00023015"/>
    </source>
</evidence>
<protein>
    <recommendedName>
        <fullName evidence="5">Sigma-54 factor interaction domain-containing protein</fullName>
    </recommendedName>
</protein>
<dbReference type="GO" id="GO:0005524">
    <property type="term" value="F:ATP binding"/>
    <property type="evidence" value="ECO:0007669"/>
    <property type="project" value="UniProtKB-KW"/>
</dbReference>
<gene>
    <name evidence="6" type="ORF">E3A20_25490</name>
</gene>
<dbReference type="PROSITE" id="PS50045">
    <property type="entry name" value="SIGMA54_INTERACT_4"/>
    <property type="match status" value="1"/>
</dbReference>
<dbReference type="AlphaFoldDB" id="A0A5C6M5P3"/>
<comment type="caution">
    <text evidence="6">The sequence shown here is derived from an EMBL/GenBank/DDBJ whole genome shotgun (WGS) entry which is preliminary data.</text>
</comment>
<reference evidence="6 7" key="1">
    <citation type="submission" date="2019-08" db="EMBL/GenBank/DDBJ databases">
        <title>100 year-old enigma solved: identification of Planctomyces bekefii, the type genus and species of the phylum Planctomycetes.</title>
        <authorList>
            <person name="Svetlana D.N."/>
            <person name="Overmann J."/>
        </authorList>
    </citation>
    <scope>NUCLEOTIDE SEQUENCE [LARGE SCALE GENOMIC DNA]</scope>
    <source>
        <strain evidence="6">Phe10_nw2017</strain>
    </source>
</reference>
<feature type="domain" description="Sigma-54 factor interaction" evidence="5">
    <location>
        <begin position="1"/>
        <end position="165"/>
    </location>
</feature>
<organism evidence="6 7">
    <name type="scientific">Planctomyces bekefii</name>
    <dbReference type="NCBI Taxonomy" id="1653850"/>
    <lineage>
        <taxon>Bacteria</taxon>
        <taxon>Pseudomonadati</taxon>
        <taxon>Planctomycetota</taxon>
        <taxon>Planctomycetia</taxon>
        <taxon>Planctomycetales</taxon>
        <taxon>Planctomycetaceae</taxon>
        <taxon>Planctomyces</taxon>
    </lineage>
</organism>
<accession>A0A5C6M5P3</accession>
<evidence type="ECO:0000256" key="2">
    <source>
        <dbReference type="ARBA" id="ARBA00022840"/>
    </source>
</evidence>
<keyword evidence="3" id="KW-0805">Transcription regulation</keyword>
<evidence type="ECO:0000256" key="1">
    <source>
        <dbReference type="ARBA" id="ARBA00022741"/>
    </source>
</evidence>
<dbReference type="InterPro" id="IPR002078">
    <property type="entry name" value="Sigma_54_int"/>
</dbReference>
<sequence>IESELFGHVKGAFTSAHADKDGKFLAAGNGTILLDEIDVLTPDQQVKLLRVIEQGEFEPVGSNRTLRVKARIIAASNLQLQPLVEQGRFRPDLYYRLNTLSFIIPPLRKRLPDIEPLSRYFVHFHAGQLGIDVMDVADDFVEALLQYRWPGNVRELENAIRSAVIYSHSGRMTVDCLPTHILSGKAGPGNDPSVSGFFSVRRGESLENRMELTEKEMIEQALLRNNFSRTNTARNLGISRVTLYNKMRKYGMLRKNE</sequence>
<evidence type="ECO:0000256" key="4">
    <source>
        <dbReference type="ARBA" id="ARBA00023163"/>
    </source>
</evidence>
<dbReference type="Gene3D" id="1.10.8.60">
    <property type="match status" value="1"/>
</dbReference>
<dbReference type="InterPro" id="IPR025944">
    <property type="entry name" value="Sigma_54_int_dom_CS"/>
</dbReference>